<organism evidence="2 3">
    <name type="scientific">Saccharothrix coeruleofusca</name>
    <dbReference type="NCBI Taxonomy" id="33919"/>
    <lineage>
        <taxon>Bacteria</taxon>
        <taxon>Bacillati</taxon>
        <taxon>Actinomycetota</taxon>
        <taxon>Actinomycetes</taxon>
        <taxon>Pseudonocardiales</taxon>
        <taxon>Pseudonocardiaceae</taxon>
        <taxon>Saccharothrix</taxon>
    </lineage>
</organism>
<accession>A0A918AHH8</accession>
<reference evidence="2" key="1">
    <citation type="journal article" date="2014" name="Int. J. Syst. Evol. Microbiol.">
        <title>Complete genome sequence of Corynebacterium casei LMG S-19264T (=DSM 44701T), isolated from a smear-ripened cheese.</title>
        <authorList>
            <consortium name="US DOE Joint Genome Institute (JGI-PGF)"/>
            <person name="Walter F."/>
            <person name="Albersmeier A."/>
            <person name="Kalinowski J."/>
            <person name="Ruckert C."/>
        </authorList>
    </citation>
    <scope>NUCLEOTIDE SEQUENCE</scope>
    <source>
        <strain evidence="2">JCM 3313</strain>
    </source>
</reference>
<evidence type="ECO:0000313" key="3">
    <source>
        <dbReference type="Proteomes" id="UP000639606"/>
    </source>
</evidence>
<evidence type="ECO:0000313" key="2">
    <source>
        <dbReference type="EMBL" id="GGP37292.1"/>
    </source>
</evidence>
<name>A0A918AHH8_9PSEU</name>
<evidence type="ECO:0000256" key="1">
    <source>
        <dbReference type="SAM" id="MobiDB-lite"/>
    </source>
</evidence>
<dbReference type="RefSeq" id="WP_189221430.1">
    <property type="nucleotide sequence ID" value="NZ_BMRG01000001.1"/>
</dbReference>
<comment type="caution">
    <text evidence="2">The sequence shown here is derived from an EMBL/GenBank/DDBJ whole genome shotgun (WGS) entry which is preliminary data.</text>
</comment>
<dbReference type="EMBL" id="BMRG01000001">
    <property type="protein sequence ID" value="GGP37292.1"/>
    <property type="molecule type" value="Genomic_DNA"/>
</dbReference>
<protein>
    <submittedName>
        <fullName evidence="2">Uncharacterized protein</fullName>
    </submittedName>
</protein>
<gene>
    <name evidence="2" type="ORF">GCM10010185_05810</name>
</gene>
<dbReference type="AlphaFoldDB" id="A0A918AHH8"/>
<feature type="region of interest" description="Disordered" evidence="1">
    <location>
        <begin position="1"/>
        <end position="35"/>
    </location>
</feature>
<reference evidence="2" key="2">
    <citation type="submission" date="2020-09" db="EMBL/GenBank/DDBJ databases">
        <authorList>
            <person name="Sun Q."/>
            <person name="Ohkuma M."/>
        </authorList>
    </citation>
    <scope>NUCLEOTIDE SEQUENCE</scope>
    <source>
        <strain evidence="2">JCM 3313</strain>
    </source>
</reference>
<sequence>MSKRRKQPVPQPVPQGEAAEPTASGGAVEWPSPIRDGEWVDAAGTRWRLRGVRRRTPAKRVEHLLRSPEVRVLLFHGPGAPTEVAPGDRDALCLRMRPHLREPEVRAPGDFTGFQAGEFRDDERRSLLVVEESC</sequence>
<dbReference type="Proteomes" id="UP000639606">
    <property type="component" value="Unassembled WGS sequence"/>
</dbReference>
<proteinExistence type="predicted"/>
<keyword evidence="3" id="KW-1185">Reference proteome</keyword>